<dbReference type="GO" id="GO:0006402">
    <property type="term" value="P:mRNA catabolic process"/>
    <property type="evidence" value="ECO:0007669"/>
    <property type="project" value="TreeGrafter"/>
</dbReference>
<evidence type="ECO:0000259" key="1">
    <source>
        <dbReference type="SMART" id="SM00955"/>
    </source>
</evidence>
<comment type="caution">
    <text evidence="2">The sequence shown here is derived from an EMBL/GenBank/DDBJ whole genome shotgun (WGS) entry which is preliminary data.</text>
</comment>
<dbReference type="PANTHER" id="PTHR23355">
    <property type="entry name" value="RIBONUCLEASE"/>
    <property type="match status" value="1"/>
</dbReference>
<dbReference type="InterPro" id="IPR001900">
    <property type="entry name" value="RNase_II/R"/>
</dbReference>
<dbReference type="Pfam" id="PF00773">
    <property type="entry name" value="RNB"/>
    <property type="match status" value="1"/>
</dbReference>
<feature type="domain" description="RNB" evidence="1">
    <location>
        <begin position="574"/>
        <end position="915"/>
    </location>
</feature>
<dbReference type="GO" id="GO:0000932">
    <property type="term" value="C:P-body"/>
    <property type="evidence" value="ECO:0007669"/>
    <property type="project" value="TreeGrafter"/>
</dbReference>
<dbReference type="SMART" id="SM00955">
    <property type="entry name" value="RNB"/>
    <property type="match status" value="1"/>
</dbReference>
<reference evidence="2 3" key="1">
    <citation type="journal article" date="2019" name="Front. Genet.">
        <title>Whole-Genome Sequencing of the Opportunistic Yeast Pathogen Candida inconspicua Uncovers Its Hybrid Origin.</title>
        <authorList>
            <person name="Mixao V."/>
            <person name="Hansen A.P."/>
            <person name="Saus E."/>
            <person name="Boekhout T."/>
            <person name="Lass-Florl C."/>
            <person name="Gabaldon T."/>
        </authorList>
    </citation>
    <scope>NUCLEOTIDE SEQUENCE [LARGE SCALE GENOMIC DNA]</scope>
    <source>
        <strain evidence="2 3">CBS 180</strain>
    </source>
</reference>
<dbReference type="PANTHER" id="PTHR23355:SF59">
    <property type="entry name" value="EXORIBONUCLEASE II, MITOCHONDRIAL"/>
    <property type="match status" value="1"/>
</dbReference>
<evidence type="ECO:0000313" key="3">
    <source>
        <dbReference type="Proteomes" id="UP000307173"/>
    </source>
</evidence>
<dbReference type="GO" id="GO:0000175">
    <property type="term" value="F:3'-5'-RNA exonuclease activity"/>
    <property type="evidence" value="ECO:0007669"/>
    <property type="project" value="TreeGrafter"/>
</dbReference>
<name>A0A4T0X5M0_9ASCO</name>
<dbReference type="STRING" id="52247.A0A4T0X5M0"/>
<dbReference type="InterPro" id="IPR050180">
    <property type="entry name" value="RNR_Ribonuclease"/>
</dbReference>
<evidence type="ECO:0000313" key="2">
    <source>
        <dbReference type="EMBL" id="TID30297.1"/>
    </source>
</evidence>
<protein>
    <recommendedName>
        <fullName evidence="1">RNB domain-containing protein</fullName>
    </recommendedName>
</protein>
<dbReference type="OrthoDB" id="2285229at2759"/>
<dbReference type="AlphaFoldDB" id="A0A4T0X5M0"/>
<dbReference type="GO" id="GO:0003723">
    <property type="term" value="F:RNA binding"/>
    <property type="evidence" value="ECO:0007669"/>
    <property type="project" value="InterPro"/>
</dbReference>
<keyword evidence="3" id="KW-1185">Reference proteome</keyword>
<proteinExistence type="predicted"/>
<organism evidence="2 3">
    <name type="scientific">Pichia inconspicua</name>
    <dbReference type="NCBI Taxonomy" id="52247"/>
    <lineage>
        <taxon>Eukaryota</taxon>
        <taxon>Fungi</taxon>
        <taxon>Dikarya</taxon>
        <taxon>Ascomycota</taxon>
        <taxon>Saccharomycotina</taxon>
        <taxon>Pichiomycetes</taxon>
        <taxon>Pichiales</taxon>
        <taxon>Pichiaceae</taxon>
        <taxon>Pichia</taxon>
    </lineage>
</organism>
<dbReference type="SUPFAM" id="SSF50249">
    <property type="entry name" value="Nucleic acid-binding proteins"/>
    <property type="match status" value="1"/>
</dbReference>
<dbReference type="InterPro" id="IPR012340">
    <property type="entry name" value="NA-bd_OB-fold"/>
</dbReference>
<accession>A0A4T0X5M0</accession>
<dbReference type="EMBL" id="SELW01000166">
    <property type="protein sequence ID" value="TID30297.1"/>
    <property type="molecule type" value="Genomic_DNA"/>
</dbReference>
<dbReference type="Proteomes" id="UP000307173">
    <property type="component" value="Unassembled WGS sequence"/>
</dbReference>
<sequence length="1049" mass="120263">MLSARKIISTCCSKRLPIVTTKLYLFQRVTFSTSTILSRGGAAKYKSKRTKLPADKRIKTPEELFESASNVDIENLRKNVEERTELRYITPNKLWMSKVFPNLKVPKTFTYYDDHSNRAYVKNQLIQKFGDIKTNFKWKDLQYFEIAVGDVVDLSGNFEKGDLSVIIELPKSPDDPRYTLLNAYGEIQFVSRSKMGVRIPGVFPKAWFENCVLEESQFWENLDIDEIVPVGKPKYKLEDVVDRNKIFESAIARSISSETAAKTYILPSLLSGVISETLTHFVTTAWEVLPDINIKLEVLHNVLQSNESPIQITLYQLYRALELTDIQVLIREFKSQKPDDVNKGYKKLLSLISNKLSIDNQYDSISLGKEIKGIADLDMEVDLTKFYGFILSLRKNNQLYSHDAFANASTYVLVLPLSRIVNLNGMVQAFKENEKLHDELAKVLSRRLKGKPLCNDDDLQHILPYYHTFVDLLKLYCAGSIQNSVLESFVIKIMRILPGYKDLDITSSSVYDLLLNTGEIDNAEGPAKWADNAMIPYSGISIKCDYEQDFYNSIVKDNVQDYVDMENELYPKKRTLFNDVVYCIDSKDPLEIDDGISIKALNDKEYLVSTFVADPSSYLNPNSLISRIAFERGLTLYLPELSGTNSVSLLLTGFSESTQLGYCAKQTRTLKISFKYNCETKQVIELDDKEIISFGLASNFIKIDYDSVNDILLDKPSALETVKSCIQSSKIMVEQVVEDLKSLSKVSRCLNEVAMSNGRVGLFDQTNYKKEIEHISESKDKQIQLTFKDTYNDDTVDSLMNEAKSEELVSEIMVMANNIAGKFFAKHNIPAIYKIQTKLEMSPEIKQFADEITTKKNSSFKELTLYQEYLTKSTIAPFPYKHEFLNIDHYATVTSPLRRFWDLINHWQLHAFLSTGKPMFDQQQMNYMALHLKYKDEINTKFSNKVRAFYTFKALRYLQEHQNTNEKYMFRAVVTKKPSESGLIDVTMLDYGVRCILETNWYALSDNKDDLEKRKASTKNIEIGDIIDDTYIKDIDLVEGSIVLKSESI</sequence>
<gene>
    <name evidence="2" type="ORF">CANINC_001177</name>
</gene>